<organism evidence="1 2">
    <name type="scientific">Ammoniphilus resinae</name>
    <dbReference type="NCBI Taxonomy" id="861532"/>
    <lineage>
        <taxon>Bacteria</taxon>
        <taxon>Bacillati</taxon>
        <taxon>Bacillota</taxon>
        <taxon>Bacilli</taxon>
        <taxon>Bacillales</taxon>
        <taxon>Paenibacillaceae</taxon>
        <taxon>Aneurinibacillus group</taxon>
        <taxon>Ammoniphilus</taxon>
    </lineage>
</organism>
<gene>
    <name evidence="1" type="ORF">J2Z37_005032</name>
</gene>
<accession>A0ABS4GXL9</accession>
<dbReference type="EMBL" id="JAGGKT010000036">
    <property type="protein sequence ID" value="MBP1935012.1"/>
    <property type="molecule type" value="Genomic_DNA"/>
</dbReference>
<sequence length="124" mass="14775">MSSYGHGTNQEHLPWNPEPVNFEKEYNLLKQEVELLKKAYLKEEYVEGITSNGNMDANQFYKEAYEEDRRYIMDLEYKNRLKDSYVWLDIIQHELEEDYAMDNKILAVVFAKSLIREKITGIAE</sequence>
<proteinExistence type="predicted"/>
<reference evidence="1 2" key="1">
    <citation type="submission" date="2021-03" db="EMBL/GenBank/DDBJ databases">
        <title>Genomic Encyclopedia of Type Strains, Phase IV (KMG-IV): sequencing the most valuable type-strain genomes for metagenomic binning, comparative biology and taxonomic classification.</title>
        <authorList>
            <person name="Goeker M."/>
        </authorList>
    </citation>
    <scope>NUCLEOTIDE SEQUENCE [LARGE SCALE GENOMIC DNA]</scope>
    <source>
        <strain evidence="1 2">DSM 24738</strain>
    </source>
</reference>
<comment type="caution">
    <text evidence="1">The sequence shown here is derived from an EMBL/GenBank/DDBJ whole genome shotgun (WGS) entry which is preliminary data.</text>
</comment>
<dbReference type="Proteomes" id="UP001519343">
    <property type="component" value="Unassembled WGS sequence"/>
</dbReference>
<evidence type="ECO:0000313" key="1">
    <source>
        <dbReference type="EMBL" id="MBP1935012.1"/>
    </source>
</evidence>
<protein>
    <submittedName>
        <fullName evidence="1">Uncharacterized protein</fullName>
    </submittedName>
</protein>
<evidence type="ECO:0000313" key="2">
    <source>
        <dbReference type="Proteomes" id="UP001519343"/>
    </source>
</evidence>
<keyword evidence="2" id="KW-1185">Reference proteome</keyword>
<dbReference type="RefSeq" id="WP_209812976.1">
    <property type="nucleotide sequence ID" value="NZ_JAGGKT010000036.1"/>
</dbReference>
<name>A0ABS4GXL9_9BACL</name>